<dbReference type="AlphaFoldDB" id="A0A382DTZ7"/>
<protein>
    <submittedName>
        <fullName evidence="1">Uncharacterized protein</fullName>
    </submittedName>
</protein>
<reference evidence="1" key="1">
    <citation type="submission" date="2018-05" db="EMBL/GenBank/DDBJ databases">
        <authorList>
            <person name="Lanie J.A."/>
            <person name="Ng W.-L."/>
            <person name="Kazmierczak K.M."/>
            <person name="Andrzejewski T.M."/>
            <person name="Davidsen T.M."/>
            <person name="Wayne K.J."/>
            <person name="Tettelin H."/>
            <person name="Glass J.I."/>
            <person name="Rusch D."/>
            <person name="Podicherti R."/>
            <person name="Tsui H.-C.T."/>
            <person name="Winkler M.E."/>
        </authorList>
    </citation>
    <scope>NUCLEOTIDE SEQUENCE</scope>
</reference>
<dbReference type="EMBL" id="UINC01040991">
    <property type="protein sequence ID" value="SVB41639.1"/>
    <property type="molecule type" value="Genomic_DNA"/>
</dbReference>
<organism evidence="1">
    <name type="scientific">marine metagenome</name>
    <dbReference type="NCBI Taxonomy" id="408172"/>
    <lineage>
        <taxon>unclassified sequences</taxon>
        <taxon>metagenomes</taxon>
        <taxon>ecological metagenomes</taxon>
    </lineage>
</organism>
<gene>
    <name evidence="1" type="ORF">METZ01_LOCUS194493</name>
</gene>
<accession>A0A382DTZ7</accession>
<name>A0A382DTZ7_9ZZZZ</name>
<proteinExistence type="predicted"/>
<sequence length="131" mass="14811">MGRHTYFGQLAAHDVMNGIDHANIDPELTVENWESKAIVRDGNYVWVRKGTYKDEQGKEITGYYVRVYASTPTLHLEKDFPEIETALAYGNALAENEGEYPEEWGSPSFITMYPGLGTGPLTIKIPNKKRE</sequence>
<evidence type="ECO:0000313" key="1">
    <source>
        <dbReference type="EMBL" id="SVB41639.1"/>
    </source>
</evidence>